<dbReference type="EMBL" id="CP101740">
    <property type="protein sequence ID" value="UUL82458.1"/>
    <property type="molecule type" value="Genomic_DNA"/>
</dbReference>
<proteinExistence type="predicted"/>
<dbReference type="Proteomes" id="UP001058533">
    <property type="component" value="Chromosome"/>
</dbReference>
<evidence type="ECO:0000313" key="2">
    <source>
        <dbReference type="EMBL" id="UUL82458.1"/>
    </source>
</evidence>
<dbReference type="RefSeq" id="WP_256506291.1">
    <property type="nucleotide sequence ID" value="NZ_CP101740.1"/>
</dbReference>
<gene>
    <name evidence="2" type="ORF">NMP03_15015</name>
</gene>
<protein>
    <recommendedName>
        <fullName evidence="1">DUF6916 domain-containing protein</fullName>
    </recommendedName>
</protein>
<sequence length="97" mass="10185">MTEAMVAIERFAPCVGQAFSIGDAPDGPALKLVEASPLTAHGNAVRAPFVLLFQSAHVPMLQQASYRLANPTAGTLDIFLVPVGRDAAGTLYEAVFN</sequence>
<dbReference type="InterPro" id="IPR054209">
    <property type="entry name" value="DUF6916"/>
</dbReference>
<feature type="domain" description="DUF6916" evidence="1">
    <location>
        <begin position="8"/>
        <end position="96"/>
    </location>
</feature>
<evidence type="ECO:0000259" key="1">
    <source>
        <dbReference type="Pfam" id="PF21880"/>
    </source>
</evidence>
<accession>A0ABY5LA30</accession>
<dbReference type="Pfam" id="PF21880">
    <property type="entry name" value="DUF6916"/>
    <property type="match status" value="1"/>
</dbReference>
<reference evidence="2" key="1">
    <citation type="submission" date="2022-07" db="EMBL/GenBank/DDBJ databases">
        <title>Sphingomonas sp. nov., a novel bacterium isolated from the north slope of the Mount Everest.</title>
        <authorList>
            <person name="Cui X."/>
            <person name="Liu Y."/>
        </authorList>
    </citation>
    <scope>NUCLEOTIDE SEQUENCE</scope>
    <source>
        <strain evidence="2">S5-59</strain>
    </source>
</reference>
<keyword evidence="3" id="KW-1185">Reference proteome</keyword>
<organism evidence="2 3">
    <name type="scientific">Sphingomonas qomolangmaensis</name>
    <dbReference type="NCBI Taxonomy" id="2918765"/>
    <lineage>
        <taxon>Bacteria</taxon>
        <taxon>Pseudomonadati</taxon>
        <taxon>Pseudomonadota</taxon>
        <taxon>Alphaproteobacteria</taxon>
        <taxon>Sphingomonadales</taxon>
        <taxon>Sphingomonadaceae</taxon>
        <taxon>Sphingomonas</taxon>
    </lineage>
</organism>
<evidence type="ECO:0000313" key="3">
    <source>
        <dbReference type="Proteomes" id="UP001058533"/>
    </source>
</evidence>
<name>A0ABY5LA30_9SPHN</name>